<evidence type="ECO:0000256" key="1">
    <source>
        <dbReference type="SAM" id="Phobius"/>
    </source>
</evidence>
<feature type="chain" id="PRO_5039933600" description="Immunoglobulin domain-containing protein" evidence="2">
    <location>
        <begin position="27"/>
        <end position="215"/>
    </location>
</feature>
<feature type="signal peptide" evidence="2">
    <location>
        <begin position="1"/>
        <end position="26"/>
    </location>
</feature>
<name>A0A9J8BFL3_CYPCA</name>
<evidence type="ECO:0000259" key="3">
    <source>
        <dbReference type="SMART" id="SM00409"/>
    </source>
</evidence>
<keyword evidence="1" id="KW-0812">Transmembrane</keyword>
<reference evidence="4" key="1">
    <citation type="submission" date="2025-08" db="UniProtKB">
        <authorList>
            <consortium name="Ensembl"/>
        </authorList>
    </citation>
    <scope>IDENTIFICATION</scope>
</reference>
<dbReference type="InterPro" id="IPR003599">
    <property type="entry name" value="Ig_sub"/>
</dbReference>
<organism evidence="4 5">
    <name type="scientific">Cyprinus carpio carpio</name>
    <dbReference type="NCBI Taxonomy" id="630221"/>
    <lineage>
        <taxon>Eukaryota</taxon>
        <taxon>Metazoa</taxon>
        <taxon>Chordata</taxon>
        <taxon>Craniata</taxon>
        <taxon>Vertebrata</taxon>
        <taxon>Euteleostomi</taxon>
        <taxon>Actinopterygii</taxon>
        <taxon>Neopterygii</taxon>
        <taxon>Teleostei</taxon>
        <taxon>Ostariophysi</taxon>
        <taxon>Cypriniformes</taxon>
        <taxon>Cyprinidae</taxon>
        <taxon>Cyprininae</taxon>
        <taxon>Cyprinus</taxon>
    </lineage>
</organism>
<keyword evidence="1" id="KW-0472">Membrane</keyword>
<dbReference type="SUPFAM" id="SSF48726">
    <property type="entry name" value="Immunoglobulin"/>
    <property type="match status" value="1"/>
</dbReference>
<dbReference type="InterPro" id="IPR013783">
    <property type="entry name" value="Ig-like_fold"/>
</dbReference>
<keyword evidence="2" id="KW-0732">Signal</keyword>
<evidence type="ECO:0000313" key="5">
    <source>
        <dbReference type="Proteomes" id="UP001108240"/>
    </source>
</evidence>
<dbReference type="PANTHER" id="PTHR21063">
    <property type="entry name" value="LFA-3"/>
    <property type="match status" value="1"/>
</dbReference>
<feature type="domain" description="Immunoglobulin" evidence="3">
    <location>
        <begin position="36"/>
        <end position="137"/>
    </location>
</feature>
<evidence type="ECO:0000256" key="2">
    <source>
        <dbReference type="SAM" id="SignalP"/>
    </source>
</evidence>
<proteinExistence type="predicted"/>
<dbReference type="Proteomes" id="UP001108240">
    <property type="component" value="Unplaced"/>
</dbReference>
<dbReference type="SMART" id="SM00409">
    <property type="entry name" value="IG"/>
    <property type="match status" value="1"/>
</dbReference>
<keyword evidence="1" id="KW-1133">Transmembrane helix</keyword>
<keyword evidence="5" id="KW-1185">Reference proteome</keyword>
<reference evidence="4" key="2">
    <citation type="submission" date="2025-09" db="UniProtKB">
        <authorList>
            <consortium name="Ensembl"/>
        </authorList>
    </citation>
    <scope>IDENTIFICATION</scope>
</reference>
<sequence length="215" mass="23634">MVGKHSRIMVSAFLVFCLCLRHLVVPVCFSDGTDEVMSMSVMEGDSVSLNTGVTEVQNYHLIQWMFGEIKIAEINRLSQSSSIYGTDDDKTLKNRLNLDPQSGSLTITHTRTTDSGLYQLILTSGETRSKSFRVTVSESSSSSSCVSSSCAVNNSTLKHTENLNTDCTRCCDTFEAAIRLVIAAVVGVAAVAVLVYDFRSTRSEQHRRDSIKPME</sequence>
<dbReference type="InterPro" id="IPR036179">
    <property type="entry name" value="Ig-like_dom_sf"/>
</dbReference>
<protein>
    <recommendedName>
        <fullName evidence="3">Immunoglobulin domain-containing protein</fullName>
    </recommendedName>
</protein>
<dbReference type="Ensembl" id="ENSCCRT00000125300.1">
    <property type="protein sequence ID" value="ENSCCRP00000153276.1"/>
    <property type="gene ID" value="ENSCCRG00000009234.2"/>
</dbReference>
<dbReference type="PANTHER" id="PTHR21063:SF4">
    <property type="entry name" value="CD48 ANTIGEN-RELATED"/>
    <property type="match status" value="1"/>
</dbReference>
<dbReference type="AlphaFoldDB" id="A0A9J8BFL3"/>
<evidence type="ECO:0000313" key="4">
    <source>
        <dbReference type="Ensembl" id="ENSCCRP00000153276.1"/>
    </source>
</evidence>
<feature type="transmembrane region" description="Helical" evidence="1">
    <location>
        <begin position="176"/>
        <end position="198"/>
    </location>
</feature>
<accession>A0A9J8BFL3</accession>
<dbReference type="Gene3D" id="2.60.40.10">
    <property type="entry name" value="Immunoglobulins"/>
    <property type="match status" value="1"/>
</dbReference>
<dbReference type="GeneTree" id="ENSGT01050000244806"/>